<name>A0A6I5RSE6_9PSED</name>
<sequence length="123" mass="12634">MSQNAITSAVGALKLVPMFLNHPTVISRATLTGAAAEALTLLEGIPPAAVELIEAFRCVEQVIAEGQVAYVTPTNSPEFPLGAVVADANGQVCAAASGKTKEGLAELIRLKLLPPTEGRGETP</sequence>
<keyword evidence="2" id="KW-1185">Reference proteome</keyword>
<comment type="caution">
    <text evidence="1">The sequence shown here is derived from an EMBL/GenBank/DDBJ whole genome shotgun (WGS) entry which is preliminary data.</text>
</comment>
<reference evidence="1 2" key="1">
    <citation type="submission" date="2020-02" db="EMBL/GenBank/DDBJ databases">
        <title>Broccoli isolated Pseudomonas sp.</title>
        <authorList>
            <person name="Fujikawa T."/>
            <person name="Sawada H."/>
        </authorList>
    </citation>
    <scope>NUCLEOTIDE SEQUENCE [LARGE SCALE GENOMIC DNA]</scope>
    <source>
        <strain evidence="1 2">JCM 32154</strain>
    </source>
</reference>
<organism evidence="1 2">
    <name type="scientific">Pseudomonas laurentiana</name>
    <dbReference type="NCBI Taxonomy" id="2364649"/>
    <lineage>
        <taxon>Bacteria</taxon>
        <taxon>Pseudomonadati</taxon>
        <taxon>Pseudomonadota</taxon>
        <taxon>Gammaproteobacteria</taxon>
        <taxon>Pseudomonadales</taxon>
        <taxon>Pseudomonadaceae</taxon>
        <taxon>Pseudomonas</taxon>
    </lineage>
</organism>
<accession>A0A6I5RSE6</accession>
<proteinExistence type="predicted"/>
<dbReference type="Proteomes" id="UP000471751">
    <property type="component" value="Unassembled WGS sequence"/>
</dbReference>
<dbReference type="AlphaFoldDB" id="A0A6I5RSE6"/>
<gene>
    <name evidence="1" type="ORF">G3O07_17095</name>
</gene>
<evidence type="ECO:0000313" key="2">
    <source>
        <dbReference type="Proteomes" id="UP000471751"/>
    </source>
</evidence>
<dbReference type="RefSeq" id="WP_163938163.1">
    <property type="nucleotide sequence ID" value="NZ_BMQU01000011.1"/>
</dbReference>
<dbReference type="EMBL" id="JAAHBT010000197">
    <property type="protein sequence ID" value="NES11072.1"/>
    <property type="molecule type" value="Genomic_DNA"/>
</dbReference>
<protein>
    <submittedName>
        <fullName evidence="1">Uncharacterized protein</fullName>
    </submittedName>
</protein>
<evidence type="ECO:0000313" key="1">
    <source>
        <dbReference type="EMBL" id="NES11072.1"/>
    </source>
</evidence>